<keyword evidence="3" id="KW-1185">Reference proteome</keyword>
<evidence type="ECO:0000313" key="3">
    <source>
        <dbReference type="Proteomes" id="UP000001072"/>
    </source>
</evidence>
<dbReference type="HOGENOM" id="CLU_1644091_0_0_1"/>
<feature type="region of interest" description="Disordered" evidence="1">
    <location>
        <begin position="54"/>
        <end position="79"/>
    </location>
</feature>
<dbReference type="Proteomes" id="UP000001072">
    <property type="component" value="Unassembled WGS sequence"/>
</dbReference>
<accession>F4RWY9</accession>
<gene>
    <name evidence="2" type="ORF">MELLADRAFT_109586</name>
</gene>
<dbReference type="GeneID" id="18923803"/>
<dbReference type="AlphaFoldDB" id="F4RWY9"/>
<reference evidence="3" key="1">
    <citation type="journal article" date="2011" name="Proc. Natl. Acad. Sci. U.S.A.">
        <title>Obligate biotrophy features unraveled by the genomic analysis of rust fungi.</title>
        <authorList>
            <person name="Duplessis S."/>
            <person name="Cuomo C.A."/>
            <person name="Lin Y.-C."/>
            <person name="Aerts A."/>
            <person name="Tisserant E."/>
            <person name="Veneault-Fourrey C."/>
            <person name="Joly D.L."/>
            <person name="Hacquard S."/>
            <person name="Amselem J."/>
            <person name="Cantarel B.L."/>
            <person name="Chiu R."/>
            <person name="Coutinho P.M."/>
            <person name="Feau N."/>
            <person name="Field M."/>
            <person name="Frey P."/>
            <person name="Gelhaye E."/>
            <person name="Goldberg J."/>
            <person name="Grabherr M.G."/>
            <person name="Kodira C.D."/>
            <person name="Kohler A."/>
            <person name="Kuees U."/>
            <person name="Lindquist E.A."/>
            <person name="Lucas S.M."/>
            <person name="Mago R."/>
            <person name="Mauceli E."/>
            <person name="Morin E."/>
            <person name="Murat C."/>
            <person name="Pangilinan J.L."/>
            <person name="Park R."/>
            <person name="Pearson M."/>
            <person name="Quesneville H."/>
            <person name="Rouhier N."/>
            <person name="Sakthikumar S."/>
            <person name="Salamov A.A."/>
            <person name="Schmutz J."/>
            <person name="Selles B."/>
            <person name="Shapiro H."/>
            <person name="Tanguay P."/>
            <person name="Tuskan G.A."/>
            <person name="Henrissat B."/>
            <person name="Van de Peer Y."/>
            <person name="Rouze P."/>
            <person name="Ellis J.G."/>
            <person name="Dodds P.N."/>
            <person name="Schein J.E."/>
            <person name="Zhong S."/>
            <person name="Hamelin R.C."/>
            <person name="Grigoriev I.V."/>
            <person name="Szabo L.J."/>
            <person name="Martin F."/>
        </authorList>
    </citation>
    <scope>NUCLEOTIDE SEQUENCE [LARGE SCALE GENOMIC DNA]</scope>
    <source>
        <strain evidence="3">98AG31 / pathotype 3-4-7</strain>
    </source>
</reference>
<evidence type="ECO:0000256" key="1">
    <source>
        <dbReference type="SAM" id="MobiDB-lite"/>
    </source>
</evidence>
<feature type="compositionally biased region" description="Polar residues" evidence="1">
    <location>
        <begin position="61"/>
        <end position="78"/>
    </location>
</feature>
<name>F4RWY9_MELLP</name>
<sequence>MSLAFSYVIYARPNPRQVLQQGFKVDQGVLSDRSTFDTPEENFNKKASRWTNVGIPEPAISSPNSSTPHGYLETNESGHNLFPRRDAFVTPTKQAHNNPRQVLQQEGIKVDQGVLSNRSTFYTPEENFNKKASRRNLTERPGETEGNLRVKLKGLLVKLQN</sequence>
<evidence type="ECO:0000313" key="2">
    <source>
        <dbReference type="EMBL" id="EGG03139.1"/>
    </source>
</evidence>
<organism evidence="3">
    <name type="scientific">Melampsora larici-populina (strain 98AG31 / pathotype 3-4-7)</name>
    <name type="common">Poplar leaf rust fungus</name>
    <dbReference type="NCBI Taxonomy" id="747676"/>
    <lineage>
        <taxon>Eukaryota</taxon>
        <taxon>Fungi</taxon>
        <taxon>Dikarya</taxon>
        <taxon>Basidiomycota</taxon>
        <taxon>Pucciniomycotina</taxon>
        <taxon>Pucciniomycetes</taxon>
        <taxon>Pucciniales</taxon>
        <taxon>Melampsoraceae</taxon>
        <taxon>Melampsora</taxon>
    </lineage>
</organism>
<protein>
    <submittedName>
        <fullName evidence="2">Uncharacterized protein</fullName>
    </submittedName>
</protein>
<dbReference type="InParanoid" id="F4RWY9"/>
<proteinExistence type="predicted"/>
<dbReference type="KEGG" id="mlr:MELLADRAFT_109586"/>
<dbReference type="VEuPathDB" id="FungiDB:MELLADRAFT_109586"/>
<dbReference type="RefSeq" id="XP_007413599.1">
    <property type="nucleotide sequence ID" value="XM_007413537.1"/>
</dbReference>
<dbReference type="EMBL" id="GL883126">
    <property type="protein sequence ID" value="EGG03139.1"/>
    <property type="molecule type" value="Genomic_DNA"/>
</dbReference>